<dbReference type="Pfam" id="PF01636">
    <property type="entry name" value="APH"/>
    <property type="match status" value="1"/>
</dbReference>
<dbReference type="PANTHER" id="PTHR21310:SF42">
    <property type="entry name" value="BIFUNCTIONAL AAC_APH"/>
    <property type="match status" value="1"/>
</dbReference>
<reference evidence="2 3" key="1">
    <citation type="journal article" date="2015" name="Stand. Genomic Sci.">
        <title>Genomic Encyclopedia of Bacterial and Archaeal Type Strains, Phase III: the genomes of soil and plant-associated and newly described type strains.</title>
        <authorList>
            <person name="Whitman W.B."/>
            <person name="Woyke T."/>
            <person name="Klenk H.P."/>
            <person name="Zhou Y."/>
            <person name="Lilburn T.G."/>
            <person name="Beck B.J."/>
            <person name="De Vos P."/>
            <person name="Vandamme P."/>
            <person name="Eisen J.A."/>
            <person name="Garrity G."/>
            <person name="Hugenholtz P."/>
            <person name="Kyrpides N.C."/>
        </authorList>
    </citation>
    <scope>NUCLEOTIDE SEQUENCE [LARGE SCALE GENOMIC DNA]</scope>
    <source>
        <strain evidence="2 3">CV53</strain>
    </source>
</reference>
<comment type="caution">
    <text evidence="2">The sequence shown here is derived from an EMBL/GenBank/DDBJ whole genome shotgun (WGS) entry which is preliminary data.</text>
</comment>
<dbReference type="GO" id="GO:0016740">
    <property type="term" value="F:transferase activity"/>
    <property type="evidence" value="ECO:0007669"/>
    <property type="project" value="UniProtKB-KW"/>
</dbReference>
<keyword evidence="3" id="KW-1185">Reference proteome</keyword>
<name>A0A4R2BGS1_9BACI</name>
<dbReference type="AlphaFoldDB" id="A0A4R2BGS1"/>
<dbReference type="InterPro" id="IPR011009">
    <property type="entry name" value="Kinase-like_dom_sf"/>
</dbReference>
<dbReference type="Gene3D" id="3.30.200.20">
    <property type="entry name" value="Phosphorylase Kinase, domain 1"/>
    <property type="match status" value="1"/>
</dbReference>
<dbReference type="Gene3D" id="3.90.1200.10">
    <property type="match status" value="1"/>
</dbReference>
<evidence type="ECO:0000259" key="1">
    <source>
        <dbReference type="Pfam" id="PF01636"/>
    </source>
</evidence>
<dbReference type="Proteomes" id="UP000295689">
    <property type="component" value="Unassembled WGS sequence"/>
</dbReference>
<accession>A0A4R2BGS1</accession>
<sequence>MVNHNPYINALIRSFPQFDIQSFHILGEGMMSIVFEVNNEWAFRFAKNHQGSLDLEKEIKVLPYIESTVSLSVPHFDFVGKQENGLYLVGYKKLGGMLLEEHSITTFSKAEVQSLVQSLSLFIKQMQSIPVEVARERGVPAISLKTKILELDQEVKEKVFPRLDEKTRSYVSSRFQAYLNSKDYHDYQPTFIHGDLSPNHFLVDHETKKLTGIIDFGDMCISDPDYELIYILEDCGKEITRDLLSSLEESKVEDRLKKISCFVTFDQLRYIIEGLNRSDRTWIQEGLTELKREMQENRDEC</sequence>
<dbReference type="InterPro" id="IPR051678">
    <property type="entry name" value="AGP_Transferase"/>
</dbReference>
<evidence type="ECO:0000313" key="3">
    <source>
        <dbReference type="Proteomes" id="UP000295689"/>
    </source>
</evidence>
<dbReference type="EMBL" id="SLVV01000004">
    <property type="protein sequence ID" value="TCN26257.1"/>
    <property type="molecule type" value="Genomic_DNA"/>
</dbReference>
<protein>
    <submittedName>
        <fullName evidence="2">Aminoglycoside 2''-phosphotransferase</fullName>
    </submittedName>
</protein>
<dbReference type="RefSeq" id="WP_132004636.1">
    <property type="nucleotide sequence ID" value="NZ_JABUHM010000015.1"/>
</dbReference>
<organism evidence="2 3">
    <name type="scientific">Mesobacillus foraminis</name>
    <dbReference type="NCBI Taxonomy" id="279826"/>
    <lineage>
        <taxon>Bacteria</taxon>
        <taxon>Bacillati</taxon>
        <taxon>Bacillota</taxon>
        <taxon>Bacilli</taxon>
        <taxon>Bacillales</taxon>
        <taxon>Bacillaceae</taxon>
        <taxon>Mesobacillus</taxon>
    </lineage>
</organism>
<proteinExistence type="predicted"/>
<evidence type="ECO:0000313" key="2">
    <source>
        <dbReference type="EMBL" id="TCN26257.1"/>
    </source>
</evidence>
<dbReference type="InterPro" id="IPR002575">
    <property type="entry name" value="Aminoglycoside_PTrfase"/>
</dbReference>
<gene>
    <name evidence="2" type="ORF">EV146_104367</name>
</gene>
<dbReference type="SUPFAM" id="SSF56112">
    <property type="entry name" value="Protein kinase-like (PK-like)"/>
    <property type="match status" value="1"/>
</dbReference>
<dbReference type="PANTHER" id="PTHR21310">
    <property type="entry name" value="AMINOGLYCOSIDE PHOSPHOTRANSFERASE-RELATED-RELATED"/>
    <property type="match status" value="1"/>
</dbReference>
<feature type="domain" description="Aminoglycoside phosphotransferase" evidence="1">
    <location>
        <begin position="38"/>
        <end position="240"/>
    </location>
</feature>
<keyword evidence="2" id="KW-0808">Transferase</keyword>